<dbReference type="PANTHER" id="PTHR43776:SF7">
    <property type="entry name" value="D,D-DIPEPTIDE TRANSPORT ATP-BINDING PROTEIN DDPF-RELATED"/>
    <property type="match status" value="1"/>
</dbReference>
<evidence type="ECO:0000256" key="4">
    <source>
        <dbReference type="ARBA" id="ARBA00022741"/>
    </source>
</evidence>
<dbReference type="RefSeq" id="WP_230982984.1">
    <property type="nucleotide sequence ID" value="NZ_NHON01000010.1"/>
</dbReference>
<dbReference type="GO" id="GO:0016887">
    <property type="term" value="F:ATP hydrolysis activity"/>
    <property type="evidence" value="ECO:0007669"/>
    <property type="project" value="InterPro"/>
</dbReference>
<dbReference type="InterPro" id="IPR050319">
    <property type="entry name" value="ABC_transp_ATP-bind"/>
</dbReference>
<dbReference type="SMART" id="SM00382">
    <property type="entry name" value="AAA"/>
    <property type="match status" value="1"/>
</dbReference>
<dbReference type="STRING" id="1122125.GCA_000423185_00461"/>
<evidence type="ECO:0000256" key="2">
    <source>
        <dbReference type="ARBA" id="ARBA00005417"/>
    </source>
</evidence>
<keyword evidence="5 7" id="KW-0067">ATP-binding</keyword>
<dbReference type="Pfam" id="PF08352">
    <property type="entry name" value="oligo_HPY"/>
    <property type="match status" value="1"/>
</dbReference>
<evidence type="ECO:0000259" key="6">
    <source>
        <dbReference type="PROSITE" id="PS50893"/>
    </source>
</evidence>
<dbReference type="SUPFAM" id="SSF52540">
    <property type="entry name" value="P-loop containing nucleoside triphosphate hydrolases"/>
    <property type="match status" value="1"/>
</dbReference>
<dbReference type="GO" id="GO:0005524">
    <property type="term" value="F:ATP binding"/>
    <property type="evidence" value="ECO:0007669"/>
    <property type="project" value="UniProtKB-KW"/>
</dbReference>
<evidence type="ECO:0000313" key="8">
    <source>
        <dbReference type="Proteomes" id="UP000196655"/>
    </source>
</evidence>
<dbReference type="GO" id="GO:0015833">
    <property type="term" value="P:peptide transport"/>
    <property type="evidence" value="ECO:0007669"/>
    <property type="project" value="InterPro"/>
</dbReference>
<dbReference type="InterPro" id="IPR003439">
    <property type="entry name" value="ABC_transporter-like_ATP-bd"/>
</dbReference>
<dbReference type="GO" id="GO:0005886">
    <property type="term" value="C:plasma membrane"/>
    <property type="evidence" value="ECO:0007669"/>
    <property type="project" value="UniProtKB-SubCell"/>
</dbReference>
<dbReference type="NCBIfam" id="TIGR01727">
    <property type="entry name" value="oligo_HPY"/>
    <property type="match status" value="1"/>
</dbReference>
<sequence length="335" mass="36688">MTAAALRTEADPAAPLLDVQNLSVHFPIGSGRVVRAVENVSLSIRRGSIVGLVGESGSGKTTTGRAVLRLIEPTGGRVMFDGTDVTALPEKQFRAWRRRMQIVFQDPYASLNPRMSVAEILGEALDTHGLAKGRRSQRIGELLERVGLNADHQRRFPHEFSGGQRQRIGIARALAVEPDFIVADEPVSALDVSVQAQVLNLIQDIQRDLGLTLLFVAHDLAVVDYLCDEIVVMYLGRIMEKGPTRLVYDRPRHPYTKALLSAAPVPDPRARRDRIILKGDIPSPIAPPSGCVFRTRCPMAVEACAQAVPPLAEREPGRFVACIRDAELNDQTTTD</sequence>
<accession>A0A211ZRC0</accession>
<dbReference type="InterPro" id="IPR017871">
    <property type="entry name" value="ABC_transporter-like_CS"/>
</dbReference>
<dbReference type="Gene3D" id="3.40.50.300">
    <property type="entry name" value="P-loop containing nucleotide triphosphate hydrolases"/>
    <property type="match status" value="1"/>
</dbReference>
<keyword evidence="4" id="KW-0547">Nucleotide-binding</keyword>
<keyword evidence="8" id="KW-1185">Reference proteome</keyword>
<dbReference type="PROSITE" id="PS00211">
    <property type="entry name" value="ABC_TRANSPORTER_1"/>
    <property type="match status" value="1"/>
</dbReference>
<dbReference type="CDD" id="cd03257">
    <property type="entry name" value="ABC_NikE_OppD_transporters"/>
    <property type="match status" value="1"/>
</dbReference>
<proteinExistence type="inferred from homology"/>
<comment type="subcellular location">
    <subcellularLocation>
        <location evidence="1">Cell inner membrane</location>
        <topology evidence="1">Peripheral membrane protein</topology>
    </subcellularLocation>
</comment>
<dbReference type="InterPro" id="IPR003593">
    <property type="entry name" value="AAA+_ATPase"/>
</dbReference>
<dbReference type="PANTHER" id="PTHR43776">
    <property type="entry name" value="TRANSPORT ATP-BINDING PROTEIN"/>
    <property type="match status" value="1"/>
</dbReference>
<keyword evidence="3" id="KW-0813">Transport</keyword>
<dbReference type="FunFam" id="3.40.50.300:FF:000016">
    <property type="entry name" value="Oligopeptide ABC transporter ATP-binding component"/>
    <property type="match status" value="1"/>
</dbReference>
<dbReference type="GO" id="GO:0055085">
    <property type="term" value="P:transmembrane transport"/>
    <property type="evidence" value="ECO:0007669"/>
    <property type="project" value="UniProtKB-ARBA"/>
</dbReference>
<dbReference type="Pfam" id="PF00005">
    <property type="entry name" value="ABC_tran"/>
    <property type="match status" value="1"/>
</dbReference>
<comment type="caution">
    <text evidence="7">The sequence shown here is derived from an EMBL/GenBank/DDBJ whole genome shotgun (WGS) entry which is preliminary data.</text>
</comment>
<dbReference type="AlphaFoldDB" id="A0A211ZRC0"/>
<organism evidence="7 8">
    <name type="scientific">Inquilinus limosus</name>
    <dbReference type="NCBI Taxonomy" id="171674"/>
    <lineage>
        <taxon>Bacteria</taxon>
        <taxon>Pseudomonadati</taxon>
        <taxon>Pseudomonadota</taxon>
        <taxon>Alphaproteobacteria</taxon>
        <taxon>Rhodospirillales</taxon>
        <taxon>Rhodospirillaceae</taxon>
        <taxon>Inquilinus</taxon>
    </lineage>
</organism>
<evidence type="ECO:0000256" key="3">
    <source>
        <dbReference type="ARBA" id="ARBA00022448"/>
    </source>
</evidence>
<protein>
    <submittedName>
        <fullName evidence="7">Peptide ABC transporter ATP-binding protein</fullName>
    </submittedName>
</protein>
<dbReference type="EMBL" id="NHON01000010">
    <property type="protein sequence ID" value="OWJ67813.1"/>
    <property type="molecule type" value="Genomic_DNA"/>
</dbReference>
<dbReference type="InterPro" id="IPR013563">
    <property type="entry name" value="Oligopep_ABC_C"/>
</dbReference>
<comment type="similarity">
    <text evidence="2">Belongs to the ABC transporter superfamily.</text>
</comment>
<name>A0A211ZRC0_9PROT</name>
<dbReference type="PROSITE" id="PS50893">
    <property type="entry name" value="ABC_TRANSPORTER_2"/>
    <property type="match status" value="1"/>
</dbReference>
<dbReference type="Proteomes" id="UP000196655">
    <property type="component" value="Unassembled WGS sequence"/>
</dbReference>
<evidence type="ECO:0000313" key="7">
    <source>
        <dbReference type="EMBL" id="OWJ67813.1"/>
    </source>
</evidence>
<feature type="domain" description="ABC transporter" evidence="6">
    <location>
        <begin position="17"/>
        <end position="260"/>
    </location>
</feature>
<gene>
    <name evidence="7" type="ORF">BWR60_07485</name>
</gene>
<reference evidence="8" key="1">
    <citation type="submission" date="2017-05" db="EMBL/GenBank/DDBJ databases">
        <authorList>
            <person name="Macchi M."/>
            <person name="Festa S."/>
            <person name="Coppotelli B.M."/>
            <person name="Morelli I.S."/>
        </authorList>
    </citation>
    <scope>NUCLEOTIDE SEQUENCE [LARGE SCALE GENOMIC DNA]</scope>
    <source>
        <strain evidence="8">I</strain>
    </source>
</reference>
<evidence type="ECO:0000256" key="1">
    <source>
        <dbReference type="ARBA" id="ARBA00004417"/>
    </source>
</evidence>
<dbReference type="InterPro" id="IPR027417">
    <property type="entry name" value="P-loop_NTPase"/>
</dbReference>
<evidence type="ECO:0000256" key="5">
    <source>
        <dbReference type="ARBA" id="ARBA00022840"/>
    </source>
</evidence>